<dbReference type="InterPro" id="IPR052263">
    <property type="entry name" value="GPI_Anchor_Biosynth"/>
</dbReference>
<feature type="compositionally biased region" description="Basic and acidic residues" evidence="5">
    <location>
        <begin position="347"/>
        <end position="368"/>
    </location>
</feature>
<dbReference type="GO" id="GO:0016020">
    <property type="term" value="C:membrane"/>
    <property type="evidence" value="ECO:0007669"/>
    <property type="project" value="UniProtKB-SubCell"/>
</dbReference>
<sequence length="368" mass="39048">MADITTEVYGFVFWILSYIAYGVYLCWAFIPESVLEQLGITVYPSKYWAIALPTYLCVCVVAVMVLYYAYCLTLYVPLDDNDTPPTGQFPEELACEQPCPQASAAVCPSPSPCPSSSLPPSSLHSHDIARDLMAHQQPFTYRSWTVRTESLDSPKVIGGNRRTLSTWEDSIPAAAAAAAVQQPPCMSPGPPFPPPPSSYSSPSTLPQPQLGRGRGTVPPHPGMTPVVGRHPPQDVGIRGVTVDRSTSGTRTTVSTIGALPSTTSSTSMVGPANATANNNAVQPVERGVSEGQACGPHRTQDRQRGPEVVRSVTEEHGRGRGGVGVGDSGMVVPSMASSCSAPPCEEMSSKGGEEDNGVRRRRDDDGTG</sequence>
<dbReference type="VEuPathDB" id="CryptoDB:Vbra_12968"/>
<evidence type="ECO:0000256" key="1">
    <source>
        <dbReference type="ARBA" id="ARBA00004141"/>
    </source>
</evidence>
<protein>
    <recommendedName>
        <fullName evidence="7">PIG-P domain-containing protein</fullName>
    </recommendedName>
</protein>
<feature type="transmembrane region" description="Helical" evidence="6">
    <location>
        <begin position="12"/>
        <end position="35"/>
    </location>
</feature>
<dbReference type="STRING" id="1169540.A0A0G4ERD7"/>
<dbReference type="EMBL" id="CDMY01000300">
    <property type="protein sequence ID" value="CEM00833.1"/>
    <property type="molecule type" value="Genomic_DNA"/>
</dbReference>
<feature type="region of interest" description="Disordered" evidence="5">
    <location>
        <begin position="175"/>
        <end position="239"/>
    </location>
</feature>
<evidence type="ECO:0000313" key="8">
    <source>
        <dbReference type="EMBL" id="CEM00833.1"/>
    </source>
</evidence>
<dbReference type="PANTHER" id="PTHR46346:SF1">
    <property type="entry name" value="PHOSPHATIDYLINOSITOL N-ACETYLGLUCOSAMINYLTRANSFERASE SUBUNIT P"/>
    <property type="match status" value="1"/>
</dbReference>
<dbReference type="InParanoid" id="A0A0G4ERD7"/>
<feature type="compositionally biased region" description="Low complexity" evidence="5">
    <location>
        <begin position="198"/>
        <end position="209"/>
    </location>
</feature>
<feature type="compositionally biased region" description="Low complexity" evidence="5">
    <location>
        <begin position="175"/>
        <end position="184"/>
    </location>
</feature>
<evidence type="ECO:0000256" key="6">
    <source>
        <dbReference type="SAM" id="Phobius"/>
    </source>
</evidence>
<dbReference type="InterPro" id="IPR013717">
    <property type="entry name" value="PIG-P"/>
</dbReference>
<evidence type="ECO:0000256" key="3">
    <source>
        <dbReference type="ARBA" id="ARBA00022989"/>
    </source>
</evidence>
<feature type="region of interest" description="Disordered" evidence="5">
    <location>
        <begin position="289"/>
        <end position="368"/>
    </location>
</feature>
<comment type="subcellular location">
    <subcellularLocation>
        <location evidence="1">Membrane</location>
        <topology evidence="1">Multi-pass membrane protein</topology>
    </subcellularLocation>
</comment>
<name>A0A0G4ERD7_VITBC</name>
<dbReference type="Proteomes" id="UP000041254">
    <property type="component" value="Unassembled WGS sequence"/>
</dbReference>
<accession>A0A0G4ERD7</accession>
<organism evidence="8 9">
    <name type="scientific">Vitrella brassicaformis (strain CCMP3155)</name>
    <dbReference type="NCBI Taxonomy" id="1169540"/>
    <lineage>
        <taxon>Eukaryota</taxon>
        <taxon>Sar</taxon>
        <taxon>Alveolata</taxon>
        <taxon>Colpodellida</taxon>
        <taxon>Vitrellaceae</taxon>
        <taxon>Vitrella</taxon>
    </lineage>
</organism>
<keyword evidence="3 6" id="KW-1133">Transmembrane helix</keyword>
<feature type="compositionally biased region" description="Basic and acidic residues" evidence="5">
    <location>
        <begin position="298"/>
        <end position="318"/>
    </location>
</feature>
<dbReference type="GO" id="GO:0005783">
    <property type="term" value="C:endoplasmic reticulum"/>
    <property type="evidence" value="ECO:0007669"/>
    <property type="project" value="TreeGrafter"/>
</dbReference>
<reference evidence="8 9" key="1">
    <citation type="submission" date="2014-11" db="EMBL/GenBank/DDBJ databases">
        <authorList>
            <person name="Zhu J."/>
            <person name="Qi W."/>
            <person name="Song R."/>
        </authorList>
    </citation>
    <scope>NUCLEOTIDE SEQUENCE [LARGE SCALE GENOMIC DNA]</scope>
</reference>
<dbReference type="Pfam" id="PF08510">
    <property type="entry name" value="PIG-P"/>
    <property type="match status" value="1"/>
</dbReference>
<feature type="domain" description="PIG-P" evidence="7">
    <location>
        <begin position="5"/>
        <end position="82"/>
    </location>
</feature>
<evidence type="ECO:0000256" key="5">
    <source>
        <dbReference type="SAM" id="MobiDB-lite"/>
    </source>
</evidence>
<keyword evidence="2 6" id="KW-0812">Transmembrane</keyword>
<proteinExistence type="predicted"/>
<evidence type="ECO:0000256" key="2">
    <source>
        <dbReference type="ARBA" id="ARBA00022692"/>
    </source>
</evidence>
<dbReference type="OrthoDB" id="690928at2759"/>
<dbReference type="PANTHER" id="PTHR46346">
    <property type="entry name" value="PHOSPHATIDYLINOSITOL N-ACETYLGLUCOSAMINYLTRANSFERASE SUBUNIT P"/>
    <property type="match status" value="1"/>
</dbReference>
<evidence type="ECO:0000256" key="4">
    <source>
        <dbReference type="ARBA" id="ARBA00023136"/>
    </source>
</evidence>
<feature type="compositionally biased region" description="Pro residues" evidence="5">
    <location>
        <begin position="185"/>
        <end position="197"/>
    </location>
</feature>
<keyword evidence="4 6" id="KW-0472">Membrane</keyword>
<dbReference type="AlphaFoldDB" id="A0A0G4ERD7"/>
<evidence type="ECO:0000313" key="9">
    <source>
        <dbReference type="Proteomes" id="UP000041254"/>
    </source>
</evidence>
<gene>
    <name evidence="8" type="ORF">Vbra_12968</name>
</gene>
<dbReference type="GO" id="GO:0006506">
    <property type="term" value="P:GPI anchor biosynthetic process"/>
    <property type="evidence" value="ECO:0007669"/>
    <property type="project" value="TreeGrafter"/>
</dbReference>
<evidence type="ECO:0000259" key="7">
    <source>
        <dbReference type="Pfam" id="PF08510"/>
    </source>
</evidence>
<feature type="transmembrane region" description="Helical" evidence="6">
    <location>
        <begin position="47"/>
        <end position="70"/>
    </location>
</feature>
<feature type="compositionally biased region" description="Low complexity" evidence="5">
    <location>
        <begin position="330"/>
        <end position="344"/>
    </location>
</feature>
<keyword evidence="9" id="KW-1185">Reference proteome</keyword>